<keyword evidence="2" id="KW-0238">DNA-binding</keyword>
<dbReference type="AlphaFoldDB" id="A0A0X1U8Z2"/>
<keyword evidence="8" id="KW-1185">Reference proteome</keyword>
<reference evidence="8" key="2">
    <citation type="submission" date="2016-01" db="EMBL/GenBank/DDBJ databases">
        <authorList>
            <person name="Poehlein A."/>
            <person name="Schlien K."/>
            <person name="Gottschalk G."/>
            <person name="Buckel W."/>
            <person name="Daniel R."/>
        </authorList>
    </citation>
    <scope>NUCLEOTIDE SEQUENCE [LARGE SCALE GENOMIC DNA]</scope>
    <source>
        <strain evidence="8">X2</strain>
    </source>
</reference>
<name>A0A0X1U8Z2_ANAPI</name>
<dbReference type="OrthoDB" id="9774616at2"/>
<evidence type="ECO:0000313" key="7">
    <source>
        <dbReference type="EMBL" id="SHE98349.1"/>
    </source>
</evidence>
<gene>
    <name evidence="6" type="ORF">CPRO_17960</name>
    <name evidence="7" type="ORF">SAMN02745151_02423</name>
</gene>
<dbReference type="SUPFAM" id="SSF51206">
    <property type="entry name" value="cAMP-binding domain-like"/>
    <property type="match status" value="1"/>
</dbReference>
<evidence type="ECO:0000259" key="5">
    <source>
        <dbReference type="PROSITE" id="PS51063"/>
    </source>
</evidence>
<protein>
    <submittedName>
        <fullName evidence="6">Transcriptional activator FtrB</fullName>
    </submittedName>
    <submittedName>
        <fullName evidence="7">cAMP-binding domain of CRP or a regulatory subunit of cAMP-dependent protein kinases</fullName>
    </submittedName>
</protein>
<dbReference type="KEGG" id="cpro:CPRO_17960"/>
<dbReference type="EMBL" id="CP014223">
    <property type="protein sequence ID" value="AMJ41384.1"/>
    <property type="molecule type" value="Genomic_DNA"/>
</dbReference>
<dbReference type="Gene3D" id="2.60.120.10">
    <property type="entry name" value="Jelly Rolls"/>
    <property type="match status" value="1"/>
</dbReference>
<evidence type="ECO:0000256" key="2">
    <source>
        <dbReference type="ARBA" id="ARBA00023125"/>
    </source>
</evidence>
<organism evidence="7 9">
    <name type="scientific">Anaerotignum propionicum DSM 1682</name>
    <dbReference type="NCBI Taxonomy" id="991789"/>
    <lineage>
        <taxon>Bacteria</taxon>
        <taxon>Bacillati</taxon>
        <taxon>Bacillota</taxon>
        <taxon>Clostridia</taxon>
        <taxon>Lachnospirales</taxon>
        <taxon>Anaerotignaceae</taxon>
        <taxon>Anaerotignum</taxon>
    </lineage>
</organism>
<proteinExistence type="predicted"/>
<reference evidence="7" key="3">
    <citation type="submission" date="2016-11" db="EMBL/GenBank/DDBJ databases">
        <authorList>
            <person name="Varghese N."/>
            <person name="Submissions S."/>
        </authorList>
    </citation>
    <scope>NUCLEOTIDE SEQUENCE</scope>
    <source>
        <strain evidence="7">DSM 1682</strain>
    </source>
</reference>
<dbReference type="InterPro" id="IPR012318">
    <property type="entry name" value="HTH_CRP"/>
</dbReference>
<dbReference type="InterPro" id="IPR014710">
    <property type="entry name" value="RmlC-like_jellyroll"/>
</dbReference>
<dbReference type="Proteomes" id="UP000184204">
    <property type="component" value="Unassembled WGS sequence"/>
</dbReference>
<dbReference type="Pfam" id="PF00027">
    <property type="entry name" value="cNMP_binding"/>
    <property type="match status" value="1"/>
</dbReference>
<accession>A0A0X1U8Z2</accession>
<dbReference type="InterPro" id="IPR036390">
    <property type="entry name" value="WH_DNA-bd_sf"/>
</dbReference>
<dbReference type="PROSITE" id="PS51063">
    <property type="entry name" value="HTH_CRP_2"/>
    <property type="match status" value="1"/>
</dbReference>
<sequence length="215" mass="24753">MNIDILRNIPLFSAIKESDLEKQTEGNHIYQKHYMKGVTVHNENETCRILDIVLSGSLVAYSLSTNGSSTTIFEFSKGSVIGANLLFGENHSYPLNIYCLTDCQIIHVDINAVLEFLHDYNFTLHYIRSISQNSQGINQKIAMFTQRTLRENIMDYFKQQAILQKSSVILIPMSKRQLADYLGVQRPSLFRELKKLKDEGFIEINNHTITIKKEY</sequence>
<dbReference type="CDD" id="cd00038">
    <property type="entry name" value="CAP_ED"/>
    <property type="match status" value="1"/>
</dbReference>
<dbReference type="GO" id="GO:0006355">
    <property type="term" value="P:regulation of DNA-templated transcription"/>
    <property type="evidence" value="ECO:0007669"/>
    <property type="project" value="InterPro"/>
</dbReference>
<dbReference type="Pfam" id="PF13545">
    <property type="entry name" value="HTH_Crp_2"/>
    <property type="match status" value="1"/>
</dbReference>
<evidence type="ECO:0000313" key="6">
    <source>
        <dbReference type="EMBL" id="AMJ41384.1"/>
    </source>
</evidence>
<evidence type="ECO:0000256" key="1">
    <source>
        <dbReference type="ARBA" id="ARBA00023015"/>
    </source>
</evidence>
<keyword evidence="3" id="KW-0804">Transcription</keyword>
<feature type="domain" description="Cyclic nucleotide-binding" evidence="4">
    <location>
        <begin position="27"/>
        <end position="117"/>
    </location>
</feature>
<dbReference type="SUPFAM" id="SSF46785">
    <property type="entry name" value="Winged helix' DNA-binding domain"/>
    <property type="match status" value="1"/>
</dbReference>
<keyword evidence="1" id="KW-0805">Transcription regulation</keyword>
<feature type="domain" description="HTH crp-type" evidence="5">
    <location>
        <begin position="147"/>
        <end position="215"/>
    </location>
</feature>
<evidence type="ECO:0000256" key="3">
    <source>
        <dbReference type="ARBA" id="ARBA00023163"/>
    </source>
</evidence>
<reference evidence="6 8" key="1">
    <citation type="journal article" date="2016" name="Genome Announc.">
        <title>Complete Genome Sequence of the Amino Acid-Fermenting Clostridium propionicum X2 (DSM 1682).</title>
        <authorList>
            <person name="Poehlein A."/>
            <person name="Schlien K."/>
            <person name="Chowdhury N.P."/>
            <person name="Gottschalk G."/>
            <person name="Buckel W."/>
            <person name="Daniel R."/>
        </authorList>
    </citation>
    <scope>NUCLEOTIDE SEQUENCE [LARGE SCALE GENOMIC DNA]</scope>
    <source>
        <strain evidence="6 8">X2</strain>
    </source>
</reference>
<dbReference type="GO" id="GO:0003677">
    <property type="term" value="F:DNA binding"/>
    <property type="evidence" value="ECO:0007669"/>
    <property type="project" value="UniProtKB-KW"/>
</dbReference>
<dbReference type="InterPro" id="IPR000595">
    <property type="entry name" value="cNMP-bd_dom"/>
</dbReference>
<dbReference type="RefSeq" id="WP_066050516.1">
    <property type="nucleotide sequence ID" value="NZ_CP014223.1"/>
</dbReference>
<dbReference type="InterPro" id="IPR018490">
    <property type="entry name" value="cNMP-bd_dom_sf"/>
</dbReference>
<dbReference type="SMART" id="SM00419">
    <property type="entry name" value="HTH_CRP"/>
    <property type="match status" value="1"/>
</dbReference>
<dbReference type="Proteomes" id="UP000068026">
    <property type="component" value="Chromosome"/>
</dbReference>
<dbReference type="EMBL" id="FQUA01000012">
    <property type="protein sequence ID" value="SHE98349.1"/>
    <property type="molecule type" value="Genomic_DNA"/>
</dbReference>
<dbReference type="PROSITE" id="PS50042">
    <property type="entry name" value="CNMP_BINDING_3"/>
    <property type="match status" value="1"/>
</dbReference>
<evidence type="ECO:0000313" key="8">
    <source>
        <dbReference type="Proteomes" id="UP000068026"/>
    </source>
</evidence>
<reference evidence="9" key="4">
    <citation type="submission" date="2016-11" db="EMBL/GenBank/DDBJ databases">
        <authorList>
            <person name="Jaros S."/>
            <person name="Januszkiewicz K."/>
            <person name="Wedrychowicz H."/>
        </authorList>
    </citation>
    <scope>NUCLEOTIDE SEQUENCE [LARGE SCALE GENOMIC DNA]</scope>
    <source>
        <strain evidence="9">DSM 1682</strain>
    </source>
</reference>
<evidence type="ECO:0000259" key="4">
    <source>
        <dbReference type="PROSITE" id="PS50042"/>
    </source>
</evidence>
<evidence type="ECO:0000313" key="9">
    <source>
        <dbReference type="Proteomes" id="UP000184204"/>
    </source>
</evidence>